<gene>
    <name evidence="4" type="ORF">BOH73_18205</name>
    <name evidence="5" type="ORF">BOH74_16305</name>
</gene>
<dbReference type="InterPro" id="IPR000182">
    <property type="entry name" value="GNAT_dom"/>
</dbReference>
<proteinExistence type="predicted"/>
<dbReference type="InterPro" id="IPR016181">
    <property type="entry name" value="Acyl_CoA_acyltransferase"/>
</dbReference>
<dbReference type="EMBL" id="MPJD01000025">
    <property type="protein sequence ID" value="OKA20901.1"/>
    <property type="molecule type" value="Genomic_DNA"/>
</dbReference>
<keyword evidence="2" id="KW-0012">Acyltransferase</keyword>
<evidence type="ECO:0000313" key="7">
    <source>
        <dbReference type="Proteomes" id="UP000186677"/>
    </source>
</evidence>
<keyword evidence="1" id="KW-0808">Transferase</keyword>
<dbReference type="Gene3D" id="3.40.630.30">
    <property type="match status" value="1"/>
</dbReference>
<sequence length="153" mass="17551">MVRIEWLDRQMAQCNEMAQWIHQEFSYEYAHQSLASWQQEFSAGQQDGRWKCLVAMEGDQLLGGAALASNDLADRPDLGPWLACVFVAPEARRTGLAAQLIEGICDHARDTGITTLYLHTHSQSDYYARFGWEVVEHFQAWGKEQCLMSRRLK</sequence>
<keyword evidence="7" id="KW-1185">Reference proteome</keyword>
<dbReference type="Proteomes" id="UP000185990">
    <property type="component" value="Unassembled WGS sequence"/>
</dbReference>
<evidence type="ECO:0000259" key="3">
    <source>
        <dbReference type="PROSITE" id="PS51186"/>
    </source>
</evidence>
<dbReference type="EMBL" id="MPJC01000014">
    <property type="protein sequence ID" value="OKA19070.1"/>
    <property type="molecule type" value="Genomic_DNA"/>
</dbReference>
<evidence type="ECO:0000256" key="1">
    <source>
        <dbReference type="ARBA" id="ARBA00022679"/>
    </source>
</evidence>
<reference evidence="5 6" key="1">
    <citation type="submission" date="2016-11" db="EMBL/GenBank/DDBJ databases">
        <title>Draft genome of Pseudomonas versuta A4R1.12.</title>
        <authorList>
            <person name="See-Too W.-S."/>
        </authorList>
    </citation>
    <scope>NUCLEOTIDE SEQUENCE [LARGE SCALE GENOMIC DNA]</scope>
    <source>
        <strain evidence="5 6">A4R1.12</strain>
    </source>
</reference>
<organism evidence="5 6">
    <name type="scientific">Pseudomonas versuta</name>
    <dbReference type="NCBI Taxonomy" id="1788301"/>
    <lineage>
        <taxon>Bacteria</taxon>
        <taxon>Pseudomonadati</taxon>
        <taxon>Pseudomonadota</taxon>
        <taxon>Gammaproteobacteria</taxon>
        <taxon>Pseudomonadales</taxon>
        <taxon>Pseudomonadaceae</taxon>
        <taxon>Pseudomonas</taxon>
    </lineage>
</organism>
<evidence type="ECO:0000313" key="4">
    <source>
        <dbReference type="EMBL" id="OKA19070.1"/>
    </source>
</evidence>
<dbReference type="SUPFAM" id="SSF55729">
    <property type="entry name" value="Acyl-CoA N-acyltransferases (Nat)"/>
    <property type="match status" value="1"/>
</dbReference>
<name>A0A0M4Q8J5_9PSED</name>
<dbReference type="KEGG" id="ppsy:AOC04_06160"/>
<dbReference type="OrthoDB" id="7678938at2"/>
<reference evidence="4 7" key="2">
    <citation type="submission" date="2016-11" db="EMBL/GenBank/DDBJ databases">
        <title>Draft genome of Pseudomonas versuta A4R1.5.</title>
        <authorList>
            <person name="See-Too W.-S."/>
        </authorList>
    </citation>
    <scope>NUCLEOTIDE SEQUENCE [LARGE SCALE GENOMIC DNA]</scope>
    <source>
        <strain evidence="4 7">A4R1.5</strain>
    </source>
</reference>
<protein>
    <submittedName>
        <fullName evidence="5">GNAT family N-acetyltransferase</fullName>
    </submittedName>
</protein>
<dbReference type="CDD" id="cd04301">
    <property type="entry name" value="NAT_SF"/>
    <property type="match status" value="1"/>
</dbReference>
<dbReference type="AlphaFoldDB" id="A0A0M4Q8J5"/>
<accession>A0A0M4Q8J5</accession>
<feature type="domain" description="N-acetyltransferase" evidence="3">
    <location>
        <begin position="4"/>
        <end position="153"/>
    </location>
</feature>
<dbReference type="InterPro" id="IPR050832">
    <property type="entry name" value="Bact_Acetyltransf"/>
</dbReference>
<dbReference type="PANTHER" id="PTHR43877">
    <property type="entry name" value="AMINOALKYLPHOSPHONATE N-ACETYLTRANSFERASE-RELATED-RELATED"/>
    <property type="match status" value="1"/>
</dbReference>
<evidence type="ECO:0000313" key="5">
    <source>
        <dbReference type="EMBL" id="OKA20901.1"/>
    </source>
</evidence>
<accession>A0A1Q4KEB4</accession>
<evidence type="ECO:0000256" key="2">
    <source>
        <dbReference type="ARBA" id="ARBA00023315"/>
    </source>
</evidence>
<dbReference type="Pfam" id="PF00583">
    <property type="entry name" value="Acetyltransf_1"/>
    <property type="match status" value="1"/>
</dbReference>
<dbReference type="PROSITE" id="PS51186">
    <property type="entry name" value="GNAT"/>
    <property type="match status" value="1"/>
</dbReference>
<comment type="caution">
    <text evidence="5">The sequence shown here is derived from an EMBL/GenBank/DDBJ whole genome shotgun (WGS) entry which is preliminary data.</text>
</comment>
<dbReference type="PANTHER" id="PTHR43877:SF2">
    <property type="entry name" value="AMINOALKYLPHOSPHONATE N-ACETYLTRANSFERASE-RELATED"/>
    <property type="match status" value="1"/>
</dbReference>
<dbReference type="GO" id="GO:0016747">
    <property type="term" value="F:acyltransferase activity, transferring groups other than amino-acyl groups"/>
    <property type="evidence" value="ECO:0007669"/>
    <property type="project" value="InterPro"/>
</dbReference>
<dbReference type="RefSeq" id="WP_060691629.1">
    <property type="nucleotide sequence ID" value="NZ_CP012676.1"/>
</dbReference>
<dbReference type="Proteomes" id="UP000186677">
    <property type="component" value="Unassembled WGS sequence"/>
</dbReference>
<evidence type="ECO:0000313" key="6">
    <source>
        <dbReference type="Proteomes" id="UP000185990"/>
    </source>
</evidence>